<dbReference type="RefSeq" id="WP_345231149.1">
    <property type="nucleotide sequence ID" value="NZ_BAABIQ010000008.1"/>
</dbReference>
<protein>
    <recommendedName>
        <fullName evidence="3">DUF4374 domain-containing protein</fullName>
    </recommendedName>
</protein>
<dbReference type="PROSITE" id="PS51257">
    <property type="entry name" value="PROKAR_LIPOPROTEIN"/>
    <property type="match status" value="1"/>
</dbReference>
<accession>A0ABP9AY80</accession>
<dbReference type="EMBL" id="BAABIQ010000008">
    <property type="protein sequence ID" value="GAA4787978.1"/>
    <property type="molecule type" value="Genomic_DNA"/>
</dbReference>
<organism evidence="1 2">
    <name type="scientific">Olivibacter ginsenosidimutans</name>
    <dbReference type="NCBI Taxonomy" id="1176537"/>
    <lineage>
        <taxon>Bacteria</taxon>
        <taxon>Pseudomonadati</taxon>
        <taxon>Bacteroidota</taxon>
        <taxon>Sphingobacteriia</taxon>
        <taxon>Sphingobacteriales</taxon>
        <taxon>Sphingobacteriaceae</taxon>
        <taxon>Olivibacter</taxon>
    </lineage>
</organism>
<reference evidence="2" key="1">
    <citation type="journal article" date="2019" name="Int. J. Syst. Evol. Microbiol.">
        <title>The Global Catalogue of Microorganisms (GCM) 10K type strain sequencing project: providing services to taxonomists for standard genome sequencing and annotation.</title>
        <authorList>
            <consortium name="The Broad Institute Genomics Platform"/>
            <consortium name="The Broad Institute Genome Sequencing Center for Infectious Disease"/>
            <person name="Wu L."/>
            <person name="Ma J."/>
        </authorList>
    </citation>
    <scope>NUCLEOTIDE SEQUENCE [LARGE SCALE GENOMIC DNA]</scope>
    <source>
        <strain evidence="2">JCM 18200</strain>
    </source>
</reference>
<proteinExistence type="predicted"/>
<name>A0ABP9AY80_9SPHI</name>
<keyword evidence="2" id="KW-1185">Reference proteome</keyword>
<gene>
    <name evidence="1" type="ORF">GCM10023231_15160</name>
</gene>
<evidence type="ECO:0000313" key="2">
    <source>
        <dbReference type="Proteomes" id="UP001501411"/>
    </source>
</evidence>
<evidence type="ECO:0008006" key="3">
    <source>
        <dbReference type="Google" id="ProtNLM"/>
    </source>
</evidence>
<comment type="caution">
    <text evidence="1">The sequence shown here is derived from an EMBL/GenBank/DDBJ whole genome shotgun (WGS) entry which is preliminary data.</text>
</comment>
<dbReference type="SUPFAM" id="SSF101898">
    <property type="entry name" value="NHL repeat"/>
    <property type="match status" value="1"/>
</dbReference>
<sequence>MNRKIFKWGVFLWIGGMLLVSCSKDDKNGPDDDQNQATGKYVLLTAESGSGSAGYYAAYDALPNGNVDNIGGYSLQARAYGGFRHYGNWIFNRATLAGETGVVRYNVGASGKLEQTGFIKCGSSAQNLVVDENTGFYFDADRGKTKIQKFNPTSMQRTGEIDLSPLIEKGNGISTNVYTGNQTIAAKEGKLYVNITYSRTGGSGHNDNTRNFTMAVIDIATEKLEKTITHKFVKNQGHSPSEFPAWTQGTDGTLYFVTTGWDYDEQNIMVPQPSGVYRIKAGETDFDQDWFLDGEKLDIKDGQLWSVRELNGKLYVDVSKKPVELPSFGNLADPMYTVYAVDPNSMAATEITGFPLTVFGHSTGNLEVVDNNLFIRVISTANNYNGYYQLNADGKTASAAFNVSRGGQAKGFTRLTGE</sequence>
<evidence type="ECO:0000313" key="1">
    <source>
        <dbReference type="EMBL" id="GAA4787978.1"/>
    </source>
</evidence>
<dbReference type="Proteomes" id="UP001501411">
    <property type="component" value="Unassembled WGS sequence"/>
</dbReference>